<organism evidence="1 2">
    <name type="scientific">Actinomyces capricornis</name>
    <dbReference type="NCBI Taxonomy" id="2755559"/>
    <lineage>
        <taxon>Bacteria</taxon>
        <taxon>Bacillati</taxon>
        <taxon>Actinomycetota</taxon>
        <taxon>Actinomycetes</taxon>
        <taxon>Actinomycetales</taxon>
        <taxon>Actinomycetaceae</taxon>
        <taxon>Actinomyces</taxon>
    </lineage>
</organism>
<protein>
    <recommendedName>
        <fullName evidence="3">Uracil-DNA glycosylase</fullName>
    </recommendedName>
</protein>
<evidence type="ECO:0000313" key="1">
    <source>
        <dbReference type="EMBL" id="BDA63328.1"/>
    </source>
</evidence>
<proteinExistence type="predicted"/>
<dbReference type="EMBL" id="AP025017">
    <property type="protein sequence ID" value="BDA63328.1"/>
    <property type="molecule type" value="Genomic_DNA"/>
</dbReference>
<reference evidence="1 2" key="1">
    <citation type="submission" date="2021-08" db="EMBL/GenBank/DDBJ databases">
        <title>Whole genome sequence of novel Actinomyces species strain MAS-1.</title>
        <authorList>
            <person name="Saito M."/>
            <person name="Kuwahara N."/>
            <person name="Takizawa T."/>
            <person name="Gotouda H."/>
            <person name="Ochiai T."/>
        </authorList>
    </citation>
    <scope>NUCLEOTIDE SEQUENCE [LARGE SCALE GENOMIC DNA]</scope>
    <source>
        <strain evidence="1 2">MAS-1</strain>
    </source>
</reference>
<sequence>MVPDHEHHAAAESWMSALEQEGLIAFDPALAARLPDVVDPVGDPVGRGGAT</sequence>
<dbReference type="Proteomes" id="UP000824496">
    <property type="component" value="Chromosome"/>
</dbReference>
<name>A0ABN6K1T2_9ACTO</name>
<gene>
    <name evidence="1" type="ORF">MANAM107_01620</name>
</gene>
<accession>A0ABN6K1T2</accession>
<evidence type="ECO:0000313" key="2">
    <source>
        <dbReference type="Proteomes" id="UP000824496"/>
    </source>
</evidence>
<evidence type="ECO:0008006" key="3">
    <source>
        <dbReference type="Google" id="ProtNLM"/>
    </source>
</evidence>
<keyword evidence="2" id="KW-1185">Reference proteome</keyword>